<feature type="transmembrane region" description="Helical" evidence="1">
    <location>
        <begin position="89"/>
        <end position="107"/>
    </location>
</feature>
<gene>
    <name evidence="2" type="ORF">ZMTM_01230</name>
</gene>
<feature type="transmembrane region" description="Helical" evidence="1">
    <location>
        <begin position="119"/>
        <end position="140"/>
    </location>
</feature>
<keyword evidence="3" id="KW-1185">Reference proteome</keyword>
<feature type="transmembrane region" description="Helical" evidence="1">
    <location>
        <begin position="33"/>
        <end position="50"/>
    </location>
</feature>
<dbReference type="Proteomes" id="UP000826722">
    <property type="component" value="Chromosome"/>
</dbReference>
<dbReference type="KEGG" id="mpau:ZMTM_01230"/>
<evidence type="ECO:0000313" key="2">
    <source>
        <dbReference type="EMBL" id="BCM23864.1"/>
    </source>
</evidence>
<proteinExistence type="predicted"/>
<dbReference type="EMBL" id="AP024110">
    <property type="protein sequence ID" value="BCM23864.1"/>
    <property type="molecule type" value="Genomic_DNA"/>
</dbReference>
<organism evidence="2 3">
    <name type="scientific">Methyloradius palustris</name>
    <dbReference type="NCBI Taxonomy" id="2778876"/>
    <lineage>
        <taxon>Bacteria</taxon>
        <taxon>Pseudomonadati</taxon>
        <taxon>Pseudomonadota</taxon>
        <taxon>Betaproteobacteria</taxon>
        <taxon>Nitrosomonadales</taxon>
        <taxon>Methylophilaceae</taxon>
        <taxon>Methyloradius</taxon>
    </lineage>
</organism>
<keyword evidence="1" id="KW-0812">Transmembrane</keyword>
<keyword evidence="1" id="KW-0472">Membrane</keyword>
<sequence>MNSTQKNLMISYKPIAIAALIAFFMLLTRGSHVLTAVSLPDASLALFLLGGLYLKRAWWFAAFFVLATVIDFGAAALDPMQGFCLTNGYWGLIPAYGAMWLGGLWLASRADAFAVKPYVLTSVITTVVAFVISTQAYYLFSGRFPNNGVLETLQYGWNYLPTYVGFTLMYMAAFWLAVKAFRLIQVGKSVQA</sequence>
<evidence type="ECO:0000256" key="1">
    <source>
        <dbReference type="SAM" id="Phobius"/>
    </source>
</evidence>
<feature type="transmembrane region" description="Helical" evidence="1">
    <location>
        <begin position="57"/>
        <end position="77"/>
    </location>
</feature>
<name>A0A8D5JV72_9PROT</name>
<reference evidence="2" key="1">
    <citation type="journal article" date="2021" name="Arch. Microbiol.">
        <title>Methyloradius palustris gen. nov., sp. nov., a methanol-oxidizing bacterium isolated from snow.</title>
        <authorList>
            <person name="Miyadera T."/>
            <person name="Kojima H."/>
            <person name="Fukui M."/>
        </authorList>
    </citation>
    <scope>NUCLEOTIDE SEQUENCE</scope>
    <source>
        <strain evidence="2">Zm11</strain>
    </source>
</reference>
<keyword evidence="1" id="KW-1133">Transmembrane helix</keyword>
<protein>
    <submittedName>
        <fullName evidence="2">Uncharacterized protein</fullName>
    </submittedName>
</protein>
<dbReference type="AlphaFoldDB" id="A0A8D5JV72"/>
<accession>A0A8D5JV72</accession>
<feature type="transmembrane region" description="Helical" evidence="1">
    <location>
        <begin position="160"/>
        <end position="178"/>
    </location>
</feature>
<feature type="transmembrane region" description="Helical" evidence="1">
    <location>
        <begin position="7"/>
        <end position="27"/>
    </location>
</feature>
<dbReference type="RefSeq" id="WP_225907047.1">
    <property type="nucleotide sequence ID" value="NZ_AP024110.1"/>
</dbReference>
<evidence type="ECO:0000313" key="3">
    <source>
        <dbReference type="Proteomes" id="UP000826722"/>
    </source>
</evidence>